<name>A0ABW5L6I0_9SPHI</name>
<evidence type="ECO:0000256" key="1">
    <source>
        <dbReference type="SAM" id="Coils"/>
    </source>
</evidence>
<organism evidence="3 4">
    <name type="scientific">Sphingobacterium tabacisoli</name>
    <dbReference type="NCBI Taxonomy" id="2044855"/>
    <lineage>
        <taxon>Bacteria</taxon>
        <taxon>Pseudomonadati</taxon>
        <taxon>Bacteroidota</taxon>
        <taxon>Sphingobacteriia</taxon>
        <taxon>Sphingobacteriales</taxon>
        <taxon>Sphingobacteriaceae</taxon>
        <taxon>Sphingobacterium</taxon>
    </lineage>
</organism>
<comment type="caution">
    <text evidence="3">The sequence shown here is derived from an EMBL/GenBank/DDBJ whole genome shotgun (WGS) entry which is preliminary data.</text>
</comment>
<keyword evidence="1" id="KW-0175">Coiled coil</keyword>
<feature type="coiled-coil region" evidence="1">
    <location>
        <begin position="35"/>
        <end position="62"/>
    </location>
</feature>
<feature type="transmembrane region" description="Helical" evidence="2">
    <location>
        <begin position="83"/>
        <end position="103"/>
    </location>
</feature>
<evidence type="ECO:0000313" key="4">
    <source>
        <dbReference type="Proteomes" id="UP001597440"/>
    </source>
</evidence>
<evidence type="ECO:0000313" key="3">
    <source>
        <dbReference type="EMBL" id="MFD2556095.1"/>
    </source>
</evidence>
<dbReference type="EMBL" id="JBHULD010000018">
    <property type="protein sequence ID" value="MFD2556095.1"/>
    <property type="molecule type" value="Genomic_DNA"/>
</dbReference>
<proteinExistence type="predicted"/>
<dbReference type="Proteomes" id="UP001597440">
    <property type="component" value="Unassembled WGS sequence"/>
</dbReference>
<gene>
    <name evidence="3" type="ORF">ACFSQW_17005</name>
</gene>
<sequence length="159" mass="18502">MKYVLLVVTIMCMLSADIYGQQSTVSNRDVIEAQMQLYEHKIDAKIRELDLKEDNLELSKQNVADIISFHKEGIEEFHRTLNYLLVLMGIIVSVVIAAAGYYIERLNKRKSLELKKDIDALRQSMEESLEKIKKESDRELDLIRAEAKRQMEHFKRGSV</sequence>
<keyword evidence="2" id="KW-0812">Transmembrane</keyword>
<dbReference type="RefSeq" id="WP_210352828.1">
    <property type="nucleotide sequence ID" value="NZ_JAEQMU010000001.1"/>
</dbReference>
<reference evidence="4" key="1">
    <citation type="journal article" date="2019" name="Int. J. Syst. Evol. Microbiol.">
        <title>The Global Catalogue of Microorganisms (GCM) 10K type strain sequencing project: providing services to taxonomists for standard genome sequencing and annotation.</title>
        <authorList>
            <consortium name="The Broad Institute Genomics Platform"/>
            <consortium name="The Broad Institute Genome Sequencing Center for Infectious Disease"/>
            <person name="Wu L."/>
            <person name="Ma J."/>
        </authorList>
    </citation>
    <scope>NUCLEOTIDE SEQUENCE [LARGE SCALE GENOMIC DNA]</scope>
    <source>
        <strain evidence="4">KCTC 52298</strain>
    </source>
</reference>
<feature type="coiled-coil region" evidence="1">
    <location>
        <begin position="111"/>
        <end position="138"/>
    </location>
</feature>
<evidence type="ECO:0000256" key="2">
    <source>
        <dbReference type="SAM" id="Phobius"/>
    </source>
</evidence>
<protein>
    <recommendedName>
        <fullName evidence="5">tRNA (Guanine-N1)-methyltransferase</fullName>
    </recommendedName>
</protein>
<keyword evidence="2" id="KW-0472">Membrane</keyword>
<keyword evidence="4" id="KW-1185">Reference proteome</keyword>
<evidence type="ECO:0008006" key="5">
    <source>
        <dbReference type="Google" id="ProtNLM"/>
    </source>
</evidence>
<keyword evidence="2" id="KW-1133">Transmembrane helix</keyword>
<accession>A0ABW5L6I0</accession>